<dbReference type="HAMAP" id="MF_01310">
    <property type="entry name" value="Ribosomal_uS11"/>
    <property type="match status" value="1"/>
</dbReference>
<evidence type="ECO:0000256" key="2">
    <source>
        <dbReference type="ARBA" id="ARBA00006194"/>
    </source>
</evidence>
<dbReference type="AlphaFoldDB" id="A0A8F0FCY4"/>
<dbReference type="Pfam" id="PF00411">
    <property type="entry name" value="Ribosomal_S11"/>
    <property type="match status" value="1"/>
</dbReference>
<keyword evidence="4" id="KW-0687">Ribonucleoprotein</keyword>
<dbReference type="SUPFAM" id="SSF53137">
    <property type="entry name" value="Translational machinery components"/>
    <property type="match status" value="1"/>
</dbReference>
<dbReference type="GO" id="GO:1990904">
    <property type="term" value="C:ribonucleoprotein complex"/>
    <property type="evidence" value="ECO:0007669"/>
    <property type="project" value="UniProtKB-KW"/>
</dbReference>
<organism evidence="5">
    <name type="scientific">Pseudochorda nagaii</name>
    <dbReference type="NCBI Taxonomy" id="74379"/>
    <lineage>
        <taxon>Eukaryota</taxon>
        <taxon>Sar</taxon>
        <taxon>Stramenopiles</taxon>
        <taxon>Ochrophyta</taxon>
        <taxon>PX clade</taxon>
        <taxon>Phaeophyceae</taxon>
        <taxon>Laminariales</taxon>
        <taxon>Pseudochordaceae</taxon>
        <taxon>Pseudochorda</taxon>
    </lineage>
</organism>
<keyword evidence="5" id="KW-0496">Mitochondrion</keyword>
<dbReference type="EMBL" id="MZ156063">
    <property type="protein sequence ID" value="QWK44918.1"/>
    <property type="molecule type" value="Genomic_DNA"/>
</dbReference>
<gene>
    <name evidence="5" type="primary">rps11</name>
</gene>
<dbReference type="InterPro" id="IPR036967">
    <property type="entry name" value="Ribosomal_uS11_sf"/>
</dbReference>
<dbReference type="GO" id="GO:0003735">
    <property type="term" value="F:structural constituent of ribosome"/>
    <property type="evidence" value="ECO:0007669"/>
    <property type="project" value="InterPro"/>
</dbReference>
<proteinExistence type="inferred from homology"/>
<dbReference type="InterPro" id="IPR001971">
    <property type="entry name" value="Ribosomal_uS11"/>
</dbReference>
<reference evidence="5" key="1">
    <citation type="journal article" date="2021" name="Genome Biol. Evol.">
        <title>Genomic rearrangements and sequence evolution across brown algal organelles.</title>
        <authorList>
            <person name="Starko S."/>
            <person name="Bringloe T.T."/>
            <person name="Gomez M.S."/>
            <person name="Darby H."/>
            <person name="Graham S.W."/>
            <person name="Martone P.T."/>
        </authorList>
    </citation>
    <scope>NUCLEOTIDE SEQUENCE</scope>
</reference>
<evidence type="ECO:0000256" key="4">
    <source>
        <dbReference type="ARBA" id="ARBA00023274"/>
    </source>
</evidence>
<geneLocation type="mitochondrion" evidence="5"/>
<evidence type="ECO:0000313" key="5">
    <source>
        <dbReference type="EMBL" id="QWK44918.1"/>
    </source>
</evidence>
<comment type="similarity">
    <text evidence="2">Belongs to the universal ribosomal protein uS11 family.</text>
</comment>
<dbReference type="GO" id="GO:0005840">
    <property type="term" value="C:ribosome"/>
    <property type="evidence" value="ECO:0007669"/>
    <property type="project" value="UniProtKB-KW"/>
</dbReference>
<dbReference type="GO" id="GO:0006412">
    <property type="term" value="P:translation"/>
    <property type="evidence" value="ECO:0007669"/>
    <property type="project" value="InterPro"/>
</dbReference>
<dbReference type="GO" id="GO:0009507">
    <property type="term" value="C:chloroplast"/>
    <property type="evidence" value="ECO:0007669"/>
    <property type="project" value="UniProtKB-SubCell"/>
</dbReference>
<keyword evidence="3 5" id="KW-0689">Ribosomal protein</keyword>
<accession>A0A8F0FCY4</accession>
<evidence type="ECO:0000256" key="1">
    <source>
        <dbReference type="ARBA" id="ARBA00004229"/>
    </source>
</evidence>
<name>A0A8F0FCY4_9PHAE</name>
<comment type="subcellular location">
    <subcellularLocation>
        <location evidence="1">Plastid</location>
        <location evidence="1">Chloroplast</location>
    </subcellularLocation>
</comment>
<sequence length="154" mass="17373">MLSDNFNTKIYLNDGDSSSVGFQTKVKKGTIYVRCTKRNVFCTLMDTLDKKVKTSCSMRVPAYENEYNERENPYTRGLLLGNLFGDKTIELGYNDLTIYLGAGINKGRRGVVRGLGEKGIKITLVQLGTGYPHNGCRPSKIRRKKIRTKPKISR</sequence>
<protein>
    <submittedName>
        <fullName evidence="5">Ribosomal protein S11</fullName>
    </submittedName>
</protein>
<evidence type="ECO:0000256" key="3">
    <source>
        <dbReference type="ARBA" id="ARBA00022980"/>
    </source>
</evidence>
<dbReference type="Gene3D" id="3.30.420.80">
    <property type="entry name" value="Ribosomal protein S11"/>
    <property type="match status" value="1"/>
</dbReference>